<comment type="caution">
    <text evidence="2">The sequence shown here is derived from an EMBL/GenBank/DDBJ whole genome shotgun (WGS) entry which is preliminary data.</text>
</comment>
<evidence type="ECO:0000313" key="2">
    <source>
        <dbReference type="EMBL" id="GAF68830.1"/>
    </source>
</evidence>
<dbReference type="InterPro" id="IPR012338">
    <property type="entry name" value="Beta-lactam/transpept-like"/>
</dbReference>
<reference evidence="2" key="1">
    <citation type="journal article" date="2014" name="Front. Microbiol.">
        <title>High frequency of phylogenetically diverse reductive dehalogenase-homologous genes in deep subseafloor sedimentary metagenomes.</title>
        <authorList>
            <person name="Kawai M."/>
            <person name="Futagami T."/>
            <person name="Toyoda A."/>
            <person name="Takaki Y."/>
            <person name="Nishi S."/>
            <person name="Hori S."/>
            <person name="Arai W."/>
            <person name="Tsubouchi T."/>
            <person name="Morono Y."/>
            <person name="Uchiyama I."/>
            <person name="Ito T."/>
            <person name="Fujiyama A."/>
            <person name="Inagaki F."/>
            <person name="Takami H."/>
        </authorList>
    </citation>
    <scope>NUCLEOTIDE SEQUENCE</scope>
    <source>
        <strain evidence="2">Expedition CK06-06</strain>
    </source>
</reference>
<dbReference type="SUPFAM" id="SSF56601">
    <property type="entry name" value="beta-lactamase/transpeptidase-like"/>
    <property type="match status" value="1"/>
</dbReference>
<proteinExistence type="predicted"/>
<feature type="domain" description="Beta-lactamase-related" evidence="1">
    <location>
        <begin position="22"/>
        <end position="380"/>
    </location>
</feature>
<evidence type="ECO:0000259" key="1">
    <source>
        <dbReference type="Pfam" id="PF00144"/>
    </source>
</evidence>
<feature type="non-terminal residue" evidence="2">
    <location>
        <position position="385"/>
    </location>
</feature>
<name>X0SYD6_9ZZZZ</name>
<gene>
    <name evidence="2" type="ORF">S01H1_04804</name>
</gene>
<dbReference type="InterPro" id="IPR001466">
    <property type="entry name" value="Beta-lactam-related"/>
</dbReference>
<dbReference type="InterPro" id="IPR050789">
    <property type="entry name" value="Diverse_Enzym_Activities"/>
</dbReference>
<organism evidence="2">
    <name type="scientific">marine sediment metagenome</name>
    <dbReference type="NCBI Taxonomy" id="412755"/>
    <lineage>
        <taxon>unclassified sequences</taxon>
        <taxon>metagenomes</taxon>
        <taxon>ecological metagenomes</taxon>
    </lineage>
</organism>
<sequence length="385" mass="43036">MNTVIPEEAGFSANKLSRIGTWMQRYVDQDKLAGLIALVARRGKVVYLERVGMMDVEAAKPMQFDTIFRFYSMTKPITTVALMMLYEEGRFQLHDPVSRFIPEFADVKVFAGATEGGFKVTELEREMTIWHLLTHTAGLTYDFSEDSPVDALYLEADLHNVDTPLEEMIHKLNKLPLVHQPGTAWRYSMATDVLGYLIEVISGTLLDVFLKEKVFKPLSMEDTDFYVPEEKLGRFAAMYGPTENGGIELLDAPATSQYTRPPRFLSGGIGLVSTASDYMRFCQMLLNRGELDGTRLLGRKTVELMTINHLPDELIPIQVQPHTLHGCGFGLGFRVLVDVPSAGRLGSKGEFGWGGAASTSFFIDPQEELVGLLLSQLSPSRYYPI</sequence>
<dbReference type="Pfam" id="PF00144">
    <property type="entry name" value="Beta-lactamase"/>
    <property type="match status" value="1"/>
</dbReference>
<dbReference type="PANTHER" id="PTHR43283">
    <property type="entry name" value="BETA-LACTAMASE-RELATED"/>
    <property type="match status" value="1"/>
</dbReference>
<accession>X0SYD6</accession>
<dbReference type="PANTHER" id="PTHR43283:SF3">
    <property type="entry name" value="BETA-LACTAMASE FAMILY PROTEIN (AFU_ORTHOLOGUE AFUA_5G07500)"/>
    <property type="match status" value="1"/>
</dbReference>
<dbReference type="Gene3D" id="3.40.710.10">
    <property type="entry name" value="DD-peptidase/beta-lactamase superfamily"/>
    <property type="match status" value="1"/>
</dbReference>
<dbReference type="AlphaFoldDB" id="X0SYD6"/>
<dbReference type="EMBL" id="BARS01002517">
    <property type="protein sequence ID" value="GAF68830.1"/>
    <property type="molecule type" value="Genomic_DNA"/>
</dbReference>
<protein>
    <recommendedName>
        <fullName evidence="1">Beta-lactamase-related domain-containing protein</fullName>
    </recommendedName>
</protein>